<feature type="transmembrane region" description="Helical" evidence="1">
    <location>
        <begin position="133"/>
        <end position="153"/>
    </location>
</feature>
<dbReference type="Pfam" id="PF08044">
    <property type="entry name" value="DUF1707"/>
    <property type="match status" value="1"/>
</dbReference>
<evidence type="ECO:0000313" key="3">
    <source>
        <dbReference type="EMBL" id="CCH85502.1"/>
    </source>
</evidence>
<dbReference type="InterPro" id="IPR012551">
    <property type="entry name" value="DUF1707_SHOCT-like"/>
</dbReference>
<dbReference type="Proteomes" id="UP000006461">
    <property type="component" value="Chromosome"/>
</dbReference>
<dbReference type="PATRIC" id="fig|477641.3.peg.30"/>
<protein>
    <recommendedName>
        <fullName evidence="2">DUF1707 domain-containing protein</fullName>
    </recommendedName>
</protein>
<dbReference type="eggNOG" id="COG1008">
    <property type="taxonomic scope" value="Bacteria"/>
</dbReference>
<accession>I4EQ39</accession>
<dbReference type="HOGENOM" id="CLU_102484_4_1_11"/>
<keyword evidence="1" id="KW-0812">Transmembrane</keyword>
<feature type="transmembrane region" description="Helical" evidence="1">
    <location>
        <begin position="103"/>
        <end position="121"/>
    </location>
</feature>
<evidence type="ECO:0000256" key="1">
    <source>
        <dbReference type="SAM" id="Phobius"/>
    </source>
</evidence>
<name>I4EQ39_MODI5</name>
<feature type="domain" description="DUF1707" evidence="2">
    <location>
        <begin position="6"/>
        <end position="58"/>
    </location>
</feature>
<keyword evidence="4" id="KW-1185">Reference proteome</keyword>
<sequence length="171" mass="18052">MPESHLRAADADRAAVAEVLGAHMSAGRLTVAEFDDRLSRAYAARTYGELDQLTADLPGVEPAPAPAPAVQPAAAGCGAPGWGMHSWAGNWGHWGSTANGIRAAWASWLATAVVVVGIWALTSLGTGEWIYPWPVWVIGPWGVVLVAQTLGAARGPGRDRQRDRRSERLPG</sequence>
<keyword evidence="1" id="KW-1133">Transmembrane helix</keyword>
<dbReference type="PANTHER" id="PTHR40763">
    <property type="entry name" value="MEMBRANE PROTEIN-RELATED"/>
    <property type="match status" value="1"/>
</dbReference>
<dbReference type="EMBL" id="FO203431">
    <property type="protein sequence ID" value="CCH85502.1"/>
    <property type="molecule type" value="Genomic_DNA"/>
</dbReference>
<keyword evidence="1" id="KW-0472">Membrane</keyword>
<gene>
    <name evidence="3" type="ordered locus">MODMU_0030</name>
</gene>
<dbReference type="OMA" id="RLDLHEY"/>
<dbReference type="AlphaFoldDB" id="I4EQ39"/>
<evidence type="ECO:0000313" key="4">
    <source>
        <dbReference type="Proteomes" id="UP000006461"/>
    </source>
</evidence>
<dbReference type="PANTHER" id="PTHR40763:SF4">
    <property type="entry name" value="DUF1707 DOMAIN-CONTAINING PROTEIN"/>
    <property type="match status" value="1"/>
</dbReference>
<proteinExistence type="predicted"/>
<evidence type="ECO:0000259" key="2">
    <source>
        <dbReference type="Pfam" id="PF08044"/>
    </source>
</evidence>
<reference evidence="3 4" key="1">
    <citation type="journal article" date="2012" name="J. Bacteriol.">
        <title>Genome Sequence of Radiation-Resistant Modestobacter marinus Strain BC501, a Representative Actinobacterium That Thrives on Calcareous Stone Surfaces.</title>
        <authorList>
            <person name="Normand P."/>
            <person name="Gury J."/>
            <person name="Pujic P."/>
            <person name="Chouaia B."/>
            <person name="Crotti E."/>
            <person name="Brusetti L."/>
            <person name="Daffonchio D."/>
            <person name="Vacherie B."/>
            <person name="Barbe V."/>
            <person name="Medigue C."/>
            <person name="Calteau A."/>
            <person name="Ghodhbane-Gtari F."/>
            <person name="Essoussi I."/>
            <person name="Nouioui I."/>
            <person name="Abbassi-Ghozzi I."/>
            <person name="Gtari M."/>
        </authorList>
    </citation>
    <scope>NUCLEOTIDE SEQUENCE [LARGE SCALE GENOMIC DNA]</scope>
    <source>
        <strain evidence="4">BC 501</strain>
    </source>
</reference>
<dbReference type="KEGG" id="mmar:MODMU_0030"/>
<organism evidence="3 4">
    <name type="scientific">Modestobacter italicus (strain DSM 44449 / CECT 9708 / BC 501)</name>
    <dbReference type="NCBI Taxonomy" id="2732864"/>
    <lineage>
        <taxon>Bacteria</taxon>
        <taxon>Bacillati</taxon>
        <taxon>Actinomycetota</taxon>
        <taxon>Actinomycetes</taxon>
        <taxon>Geodermatophilales</taxon>
        <taxon>Geodermatophilaceae</taxon>
        <taxon>Modestobacter</taxon>
    </lineage>
</organism>
<dbReference type="OrthoDB" id="3748531at2"/>
<dbReference type="STRING" id="477641.MODMU_0030"/>